<organism evidence="2 6">
    <name type="scientific">Aeromicrobium tamlense</name>
    <dbReference type="NCBI Taxonomy" id="375541"/>
    <lineage>
        <taxon>Bacteria</taxon>
        <taxon>Bacillati</taxon>
        <taxon>Actinomycetota</taxon>
        <taxon>Actinomycetes</taxon>
        <taxon>Propionibacteriales</taxon>
        <taxon>Nocardioidaceae</taxon>
        <taxon>Aeromicrobium</taxon>
    </lineage>
</organism>
<keyword evidence="5" id="KW-1185">Reference proteome</keyword>
<keyword evidence="1" id="KW-0812">Transmembrane</keyword>
<evidence type="ECO:0000313" key="5">
    <source>
        <dbReference type="Proteomes" id="UP000587211"/>
    </source>
</evidence>
<dbReference type="Gene3D" id="3.40.720.10">
    <property type="entry name" value="Alkaline Phosphatase, subunit A"/>
    <property type="match status" value="1"/>
</dbReference>
<keyword evidence="1" id="KW-0472">Membrane</keyword>
<reference evidence="2" key="2">
    <citation type="submission" date="2020-09" db="EMBL/GenBank/DDBJ databases">
        <title>Novel species in genus Aeromicrobium.</title>
        <authorList>
            <person name="Zhang G."/>
        </authorList>
    </citation>
    <scope>NUCLEOTIDE SEQUENCE</scope>
    <source>
        <strain evidence="2">SSW1-57</strain>
    </source>
</reference>
<keyword evidence="1" id="KW-1133">Transmembrane helix</keyword>
<protein>
    <submittedName>
        <fullName evidence="2">Alkaline phosphatase family protein</fullName>
    </submittedName>
</protein>
<name>A0A8I0FVA1_9ACTN</name>
<dbReference type="EMBL" id="JACBZN010000001">
    <property type="protein sequence ID" value="NYI37744.1"/>
    <property type="molecule type" value="Genomic_DNA"/>
</dbReference>
<dbReference type="Proteomes" id="UP000587211">
    <property type="component" value="Unassembled WGS sequence"/>
</dbReference>
<dbReference type="InterPro" id="IPR002591">
    <property type="entry name" value="Phosphodiest/P_Trfase"/>
</dbReference>
<evidence type="ECO:0000256" key="1">
    <source>
        <dbReference type="SAM" id="Phobius"/>
    </source>
</evidence>
<dbReference type="Pfam" id="PF01663">
    <property type="entry name" value="Phosphodiest"/>
    <property type="match status" value="1"/>
</dbReference>
<dbReference type="EMBL" id="JACWMT010000003">
    <property type="protein sequence ID" value="MBD1271510.1"/>
    <property type="molecule type" value="Genomic_DNA"/>
</dbReference>
<feature type="transmembrane region" description="Helical" evidence="1">
    <location>
        <begin position="60"/>
        <end position="82"/>
    </location>
</feature>
<gene>
    <name evidence="4" type="ORF">BJ975_001119</name>
    <name evidence="2" type="ORF">IDH50_08975</name>
    <name evidence="3" type="ORF">IDH50_14785</name>
</gene>
<feature type="transmembrane region" description="Helical" evidence="1">
    <location>
        <begin position="121"/>
        <end position="138"/>
    </location>
</feature>
<accession>A0A8I0FVA1</accession>
<comment type="caution">
    <text evidence="2">The sequence shown here is derived from an EMBL/GenBank/DDBJ whole genome shotgun (WGS) entry which is preliminary data.</text>
</comment>
<evidence type="ECO:0000313" key="6">
    <source>
        <dbReference type="Proteomes" id="UP000659061"/>
    </source>
</evidence>
<dbReference type="EMBL" id="JACWMT010000002">
    <property type="protein sequence ID" value="MBD1270358.1"/>
    <property type="molecule type" value="Genomic_DNA"/>
</dbReference>
<dbReference type="RefSeq" id="WP_179424224.1">
    <property type="nucleotide sequence ID" value="NZ_BAAAMP010000003.1"/>
</dbReference>
<evidence type="ECO:0000313" key="4">
    <source>
        <dbReference type="EMBL" id="NYI37744.1"/>
    </source>
</evidence>
<dbReference type="InterPro" id="IPR017850">
    <property type="entry name" value="Alkaline_phosphatase_core_sf"/>
</dbReference>
<dbReference type="SUPFAM" id="SSF53649">
    <property type="entry name" value="Alkaline phosphatase-like"/>
    <property type="match status" value="1"/>
</dbReference>
<feature type="transmembrane region" description="Helical" evidence="1">
    <location>
        <begin position="88"/>
        <end position="109"/>
    </location>
</feature>
<evidence type="ECO:0000313" key="3">
    <source>
        <dbReference type="EMBL" id="MBD1271510.1"/>
    </source>
</evidence>
<proteinExistence type="predicted"/>
<sequence>MSQIAPVGWAEERVVAVRRSRWVPRVADVMQALWTVLVTTAAVTLGLWSVGETVDDKVQLIVFVIVAMFLVDVVLAGPLRLLASRGSVLLAMALGLGAQVVVLGTAISLGARADLDVGETLVVLLVASAVMAVGRWFSGATDSGYVVGAATARTARALGRARSDPGGRGVLVVQLDGLALPVLRRAIAGGQAPNIARWIGSSHALTGWWATIPCTTPASMAGFLHGSPDVPAFRWWDRRSGRLLAAGNPADSRLVESRFPPDSGLLRDGSAISTTYTGGSSRAYLTISKATRVRDLGSGSTYLAFFIRPFLLPGAIVMTVGEVLKELHQGYRQRARDVQPRIPRKGGYVVLRGVTNVLLRKLNLSLVAEEMAHGSPLIFVDFVDYDEIAHHAGPERPESMRAIEGLDGVLGALEGVARSVATRYDLVLVSDHGQSLGAPFSDLAGVSFPEHVAALMRTDQSDASLLTTTEGGEERGPVNALVSSVVGEGQRRPEKVVADSEDPEVVVTGGGNLGMVWFPRLAERPALSQVDGTWPNLVPGLLASPGVGLVMGTDDTGEPIVFGPAGARALGADGTVTGEDPLRAYPSRTAADLARLHGLQDCGDLVVISTVDELGGIHAFEGQVGSHGGIGGPQNHAVLVHPRGWKVDPDLTEPVPELGDSPVLVGAWSVHRQLRTWAGLP</sequence>
<reference evidence="4 5" key="1">
    <citation type="submission" date="2020-07" db="EMBL/GenBank/DDBJ databases">
        <title>Sequencing the genomes of 1000 actinobacteria strains.</title>
        <authorList>
            <person name="Klenk H.-P."/>
        </authorList>
    </citation>
    <scope>NUCLEOTIDE SEQUENCE [LARGE SCALE GENOMIC DNA]</scope>
    <source>
        <strain evidence="4 5">DSM 19087</strain>
    </source>
</reference>
<feature type="transmembrane region" description="Helical" evidence="1">
    <location>
        <begin position="29"/>
        <end position="48"/>
    </location>
</feature>
<dbReference type="AlphaFoldDB" id="A0A8I0FVA1"/>
<evidence type="ECO:0000313" key="2">
    <source>
        <dbReference type="EMBL" id="MBD1270358.1"/>
    </source>
</evidence>
<dbReference type="Proteomes" id="UP000659061">
    <property type="component" value="Unassembled WGS sequence"/>
</dbReference>